<evidence type="ECO:0000256" key="4">
    <source>
        <dbReference type="ARBA" id="ARBA00049194"/>
    </source>
</evidence>
<dbReference type="EC" id="1.2.1.3" evidence="3"/>
<comment type="catalytic activity">
    <reaction evidence="4">
        <text>an aldehyde + NAD(+) + H2O = a carboxylate + NADH + 2 H(+)</text>
        <dbReference type="Rhea" id="RHEA:16185"/>
        <dbReference type="ChEBI" id="CHEBI:15377"/>
        <dbReference type="ChEBI" id="CHEBI:15378"/>
        <dbReference type="ChEBI" id="CHEBI:17478"/>
        <dbReference type="ChEBI" id="CHEBI:29067"/>
        <dbReference type="ChEBI" id="CHEBI:57540"/>
        <dbReference type="ChEBI" id="CHEBI:57945"/>
        <dbReference type="EC" id="1.2.1.3"/>
    </reaction>
</comment>
<dbReference type="OrthoDB" id="310895at2759"/>
<dbReference type="GO" id="GO:0004029">
    <property type="term" value="F:aldehyde dehydrogenase (NAD+) activity"/>
    <property type="evidence" value="ECO:0007669"/>
    <property type="project" value="UniProtKB-EC"/>
</dbReference>
<dbReference type="FunFam" id="3.40.605.10:FF:000001">
    <property type="entry name" value="Aldehyde dehydrogenase 1"/>
    <property type="match status" value="1"/>
</dbReference>
<evidence type="ECO:0000259" key="7">
    <source>
        <dbReference type="Pfam" id="PF00171"/>
    </source>
</evidence>
<sequence>MATPIKPRKPEHIETRLFINGKFKDSSDGKTFKVINPANLDVVAEVAEATVEDTNEAVAAAKAAFPAWRDLGHEGRKAPMMKFAKLIREQAEELAYLEAVSMGKPVTFFHDHLSAADHFETFATLGWTAHGKTTLNTPDTVAMTLRQPYGVVAGIIPWNVPLLFFCWKAAAALAGGNTVVIKSSEKAPLTSCRIAQLINEAGFPPGVLNVLSGHGNPSGVTLSEHMDVRAISFTGSLRTGRLISAAAAKSNLKTVILELGGKSPLVIFDDCDLDKAVNDSKFSITALSGQMCMASSRVYVQDTIADKFIAAAKKAFANTTTGDPLDPNTFRGPQADQIQQDTVNRYIQMGKDEGIKIAYSGDVPSDKGNYTSPTIFLDAPEDSKLMREEIFGSVVNISTFKTEEEVLEKANNTEYGLYASVYTKDIDRALRFAKGMEAGSVGINCTSPTFVKDLPFGGYKCSGVGREGMGESLDHYLETKTVIIKLGS</sequence>
<evidence type="ECO:0000256" key="3">
    <source>
        <dbReference type="ARBA" id="ARBA00024226"/>
    </source>
</evidence>
<dbReference type="PANTHER" id="PTHR11699">
    <property type="entry name" value="ALDEHYDE DEHYDROGENASE-RELATED"/>
    <property type="match status" value="1"/>
</dbReference>
<reference evidence="8" key="1">
    <citation type="journal article" date="2020" name="Stud. Mycol.">
        <title>101 Dothideomycetes genomes: a test case for predicting lifestyles and emergence of pathogens.</title>
        <authorList>
            <person name="Haridas S."/>
            <person name="Albert R."/>
            <person name="Binder M."/>
            <person name="Bloem J."/>
            <person name="Labutti K."/>
            <person name="Salamov A."/>
            <person name="Andreopoulos B."/>
            <person name="Baker S."/>
            <person name="Barry K."/>
            <person name="Bills G."/>
            <person name="Bluhm B."/>
            <person name="Cannon C."/>
            <person name="Castanera R."/>
            <person name="Culley D."/>
            <person name="Daum C."/>
            <person name="Ezra D."/>
            <person name="Gonzalez J."/>
            <person name="Henrissat B."/>
            <person name="Kuo A."/>
            <person name="Liang C."/>
            <person name="Lipzen A."/>
            <person name="Lutzoni F."/>
            <person name="Magnuson J."/>
            <person name="Mondo S."/>
            <person name="Nolan M."/>
            <person name="Ohm R."/>
            <person name="Pangilinan J."/>
            <person name="Park H.-J."/>
            <person name="Ramirez L."/>
            <person name="Alfaro M."/>
            <person name="Sun H."/>
            <person name="Tritt A."/>
            <person name="Yoshinaga Y."/>
            <person name="Zwiers L.-H."/>
            <person name="Turgeon B."/>
            <person name="Goodwin S."/>
            <person name="Spatafora J."/>
            <person name="Crous P."/>
            <person name="Grigoriev I."/>
        </authorList>
    </citation>
    <scope>NUCLEOTIDE SEQUENCE</scope>
    <source>
        <strain evidence="8">CBS 260.36</strain>
    </source>
</reference>
<evidence type="ECO:0000256" key="1">
    <source>
        <dbReference type="ARBA" id="ARBA00009986"/>
    </source>
</evidence>
<name>A0A9P4MDE9_9PEZI</name>
<comment type="similarity">
    <text evidence="1 6">Belongs to the aldehyde dehydrogenase family.</text>
</comment>
<feature type="domain" description="Aldehyde dehydrogenase" evidence="7">
    <location>
        <begin position="26"/>
        <end position="482"/>
    </location>
</feature>
<evidence type="ECO:0000313" key="8">
    <source>
        <dbReference type="EMBL" id="KAF2149113.1"/>
    </source>
</evidence>
<dbReference type="Gene3D" id="3.40.309.10">
    <property type="entry name" value="Aldehyde Dehydrogenase, Chain A, domain 2"/>
    <property type="match status" value="1"/>
</dbReference>
<evidence type="ECO:0000313" key="9">
    <source>
        <dbReference type="Proteomes" id="UP000799439"/>
    </source>
</evidence>
<dbReference type="EMBL" id="ML996092">
    <property type="protein sequence ID" value="KAF2149113.1"/>
    <property type="molecule type" value="Genomic_DNA"/>
</dbReference>
<organism evidence="8 9">
    <name type="scientific">Myriangium duriaei CBS 260.36</name>
    <dbReference type="NCBI Taxonomy" id="1168546"/>
    <lineage>
        <taxon>Eukaryota</taxon>
        <taxon>Fungi</taxon>
        <taxon>Dikarya</taxon>
        <taxon>Ascomycota</taxon>
        <taxon>Pezizomycotina</taxon>
        <taxon>Dothideomycetes</taxon>
        <taxon>Dothideomycetidae</taxon>
        <taxon>Myriangiales</taxon>
        <taxon>Myriangiaceae</taxon>
        <taxon>Myriangium</taxon>
    </lineage>
</organism>
<dbReference type="Gene3D" id="3.40.605.10">
    <property type="entry name" value="Aldehyde Dehydrogenase, Chain A, domain 1"/>
    <property type="match status" value="1"/>
</dbReference>
<dbReference type="InterPro" id="IPR029510">
    <property type="entry name" value="Ald_DH_CS_GLU"/>
</dbReference>
<dbReference type="SUPFAM" id="SSF53720">
    <property type="entry name" value="ALDH-like"/>
    <property type="match status" value="1"/>
</dbReference>
<dbReference type="Proteomes" id="UP000799439">
    <property type="component" value="Unassembled WGS sequence"/>
</dbReference>
<dbReference type="InterPro" id="IPR015590">
    <property type="entry name" value="Aldehyde_DH_dom"/>
</dbReference>
<feature type="active site" evidence="5">
    <location>
        <position position="258"/>
    </location>
</feature>
<evidence type="ECO:0000256" key="6">
    <source>
        <dbReference type="RuleBase" id="RU003345"/>
    </source>
</evidence>
<keyword evidence="9" id="KW-1185">Reference proteome</keyword>
<dbReference type="PROSITE" id="PS00687">
    <property type="entry name" value="ALDEHYDE_DEHYDR_GLU"/>
    <property type="match status" value="1"/>
</dbReference>
<evidence type="ECO:0000256" key="5">
    <source>
        <dbReference type="PROSITE-ProRule" id="PRU10007"/>
    </source>
</evidence>
<gene>
    <name evidence="8" type="ORF">K461DRAFT_247416</name>
</gene>
<dbReference type="FunFam" id="3.40.309.10:FF:000012">
    <property type="entry name" value="Betaine aldehyde dehydrogenase"/>
    <property type="match status" value="1"/>
</dbReference>
<evidence type="ECO:0000256" key="2">
    <source>
        <dbReference type="ARBA" id="ARBA00023002"/>
    </source>
</evidence>
<dbReference type="Pfam" id="PF00171">
    <property type="entry name" value="Aldedh"/>
    <property type="match status" value="1"/>
</dbReference>
<dbReference type="AlphaFoldDB" id="A0A9P4MDE9"/>
<dbReference type="InterPro" id="IPR016161">
    <property type="entry name" value="Ald_DH/histidinol_DH"/>
</dbReference>
<accession>A0A9P4MDE9</accession>
<comment type="caution">
    <text evidence="8">The sequence shown here is derived from an EMBL/GenBank/DDBJ whole genome shotgun (WGS) entry which is preliminary data.</text>
</comment>
<keyword evidence="2 6" id="KW-0560">Oxidoreductase</keyword>
<dbReference type="InterPro" id="IPR016162">
    <property type="entry name" value="Ald_DH_N"/>
</dbReference>
<dbReference type="InterPro" id="IPR016163">
    <property type="entry name" value="Ald_DH_C"/>
</dbReference>
<proteinExistence type="inferred from homology"/>
<protein>
    <recommendedName>
        <fullName evidence="3">aldehyde dehydrogenase (NAD(+))</fullName>
        <ecNumber evidence="3">1.2.1.3</ecNumber>
    </recommendedName>
</protein>